<accession>A0A0E9SB54</accession>
<proteinExistence type="predicted"/>
<reference evidence="1" key="2">
    <citation type="journal article" date="2015" name="Fish Shellfish Immunol.">
        <title>Early steps in the European eel (Anguilla anguilla)-Vibrio vulnificus interaction in the gills: Role of the RtxA13 toxin.</title>
        <authorList>
            <person name="Callol A."/>
            <person name="Pajuelo D."/>
            <person name="Ebbesson L."/>
            <person name="Teles M."/>
            <person name="MacKenzie S."/>
            <person name="Amaro C."/>
        </authorList>
    </citation>
    <scope>NUCLEOTIDE SEQUENCE</scope>
</reference>
<dbReference type="EMBL" id="GBXM01070071">
    <property type="protein sequence ID" value="JAH38506.1"/>
    <property type="molecule type" value="Transcribed_RNA"/>
</dbReference>
<organism evidence="1">
    <name type="scientific">Anguilla anguilla</name>
    <name type="common">European freshwater eel</name>
    <name type="synonym">Muraena anguilla</name>
    <dbReference type="NCBI Taxonomy" id="7936"/>
    <lineage>
        <taxon>Eukaryota</taxon>
        <taxon>Metazoa</taxon>
        <taxon>Chordata</taxon>
        <taxon>Craniata</taxon>
        <taxon>Vertebrata</taxon>
        <taxon>Euteleostomi</taxon>
        <taxon>Actinopterygii</taxon>
        <taxon>Neopterygii</taxon>
        <taxon>Teleostei</taxon>
        <taxon>Anguilliformes</taxon>
        <taxon>Anguillidae</taxon>
        <taxon>Anguilla</taxon>
    </lineage>
</organism>
<sequence length="22" mass="2635">MHSHRLHPPSAALSRRCTYYNH</sequence>
<dbReference type="AlphaFoldDB" id="A0A0E9SB54"/>
<protein>
    <submittedName>
        <fullName evidence="1">Uncharacterized protein</fullName>
    </submittedName>
</protein>
<evidence type="ECO:0000313" key="1">
    <source>
        <dbReference type="EMBL" id="JAH38506.1"/>
    </source>
</evidence>
<reference evidence="1" key="1">
    <citation type="submission" date="2014-11" db="EMBL/GenBank/DDBJ databases">
        <authorList>
            <person name="Amaro Gonzalez C."/>
        </authorList>
    </citation>
    <scope>NUCLEOTIDE SEQUENCE</scope>
</reference>
<name>A0A0E9SB54_ANGAN</name>